<dbReference type="OrthoDB" id="5772997at2"/>
<gene>
    <name evidence="1" type="ORF">CXB77_11340</name>
</gene>
<dbReference type="Pfam" id="PF05402">
    <property type="entry name" value="PqqD"/>
    <property type="match status" value="1"/>
</dbReference>
<comment type="caution">
    <text evidence="1">The sequence shown here is derived from an EMBL/GenBank/DDBJ whole genome shotgun (WGS) entry which is preliminary data.</text>
</comment>
<sequence length="98" mass="11316">MHIWRIHSKQSLHWKHWSEQSALYQVDSGETHFLNPLGVVILMQLEANSSNLDQLCERVATEFDCPIDDNLRNQVAASLMRFDELGLVQCQHNEDVIA</sequence>
<proteinExistence type="predicted"/>
<organism evidence="1 2">
    <name type="scientific">Chromatium okenii</name>
    <dbReference type="NCBI Taxonomy" id="61644"/>
    <lineage>
        <taxon>Bacteria</taxon>
        <taxon>Pseudomonadati</taxon>
        <taxon>Pseudomonadota</taxon>
        <taxon>Gammaproteobacteria</taxon>
        <taxon>Chromatiales</taxon>
        <taxon>Chromatiaceae</taxon>
        <taxon>Chromatium</taxon>
    </lineage>
</organism>
<dbReference type="InterPro" id="IPR041881">
    <property type="entry name" value="PqqD_sf"/>
</dbReference>
<dbReference type="AlphaFoldDB" id="A0A2S7XRG9"/>
<accession>A0A2S7XRG9</accession>
<evidence type="ECO:0008006" key="3">
    <source>
        <dbReference type="Google" id="ProtNLM"/>
    </source>
</evidence>
<protein>
    <recommendedName>
        <fullName evidence="3">HPr-rel-A system PqqD family peptide chaperone</fullName>
    </recommendedName>
</protein>
<evidence type="ECO:0000313" key="1">
    <source>
        <dbReference type="EMBL" id="PQJ96327.1"/>
    </source>
</evidence>
<keyword evidence="2" id="KW-1185">Reference proteome</keyword>
<dbReference type="NCBIfam" id="TIGR04353">
    <property type="entry name" value="PqqD_rel_X"/>
    <property type="match status" value="1"/>
</dbReference>
<dbReference type="EMBL" id="PPGH01000035">
    <property type="protein sequence ID" value="PQJ96327.1"/>
    <property type="molecule type" value="Genomic_DNA"/>
</dbReference>
<dbReference type="Gene3D" id="1.10.10.1150">
    <property type="entry name" value="Coenzyme PQQ synthesis protein D (PqqD)"/>
    <property type="match status" value="1"/>
</dbReference>
<dbReference type="Proteomes" id="UP000239936">
    <property type="component" value="Unassembled WGS sequence"/>
</dbReference>
<reference evidence="1 2" key="1">
    <citation type="submission" date="2018-01" db="EMBL/GenBank/DDBJ databases">
        <title>The complete genome sequence of Chromatium okenii LaCa, a purple sulfur bacterium with a turbulent life.</title>
        <authorList>
            <person name="Luedin S.M."/>
            <person name="Liechti N."/>
            <person name="Storelli N."/>
            <person name="Danza F."/>
            <person name="Wittwer M."/>
            <person name="Pothier J.F."/>
            <person name="Tonolla M.A."/>
        </authorList>
    </citation>
    <scope>NUCLEOTIDE SEQUENCE [LARGE SCALE GENOMIC DNA]</scope>
    <source>
        <strain evidence="1 2">LaCa</strain>
    </source>
</reference>
<dbReference type="InterPro" id="IPR008792">
    <property type="entry name" value="PQQD"/>
</dbReference>
<name>A0A2S7XRG9_9GAMM</name>
<evidence type="ECO:0000313" key="2">
    <source>
        <dbReference type="Proteomes" id="UP000239936"/>
    </source>
</evidence>
<dbReference type="RefSeq" id="WP_105073952.1">
    <property type="nucleotide sequence ID" value="NZ_PPGH01000035.1"/>
</dbReference>
<dbReference type="InterPro" id="IPR027599">
    <property type="entry name" value="PqqD-rel_X"/>
</dbReference>